<evidence type="ECO:0000256" key="1">
    <source>
        <dbReference type="ARBA" id="ARBA00012513"/>
    </source>
</evidence>
<dbReference type="OrthoDB" id="381190at2759"/>
<gene>
    <name evidence="11" type="ORF">INT43_005031</name>
</gene>
<dbReference type="Pfam" id="PF00454">
    <property type="entry name" value="PI3_PI4_kinase"/>
    <property type="match status" value="1"/>
</dbReference>
<dbReference type="GO" id="GO:0005524">
    <property type="term" value="F:ATP binding"/>
    <property type="evidence" value="ECO:0007669"/>
    <property type="project" value="UniProtKB-KW"/>
</dbReference>
<dbReference type="PROSITE" id="PS51190">
    <property type="entry name" value="FATC"/>
    <property type="match status" value="1"/>
</dbReference>
<dbReference type="EMBL" id="JAEPQZ010000014">
    <property type="protein sequence ID" value="KAG2173613.1"/>
    <property type="molecule type" value="Genomic_DNA"/>
</dbReference>
<comment type="caution">
    <text evidence="11">The sequence shown here is derived from an EMBL/GenBank/DDBJ whole genome shotgun (WGS) entry which is preliminary data.</text>
</comment>
<name>A0A8H7PGR8_MORIS</name>
<keyword evidence="5" id="KW-0067">ATP-binding</keyword>
<evidence type="ECO:0000256" key="6">
    <source>
        <dbReference type="ARBA" id="ARBA00047899"/>
    </source>
</evidence>
<protein>
    <recommendedName>
        <fullName evidence="1">non-specific serine/threonine protein kinase</fullName>
        <ecNumber evidence="1">2.7.11.1</ecNumber>
    </recommendedName>
</protein>
<proteinExistence type="predicted"/>
<dbReference type="GO" id="GO:0005634">
    <property type="term" value="C:nucleus"/>
    <property type="evidence" value="ECO:0007669"/>
    <property type="project" value="TreeGrafter"/>
</dbReference>
<dbReference type="Gene3D" id="3.30.1010.10">
    <property type="entry name" value="Phosphatidylinositol 3-kinase Catalytic Subunit, Chain A, domain 4"/>
    <property type="match status" value="1"/>
</dbReference>
<dbReference type="GO" id="GO:0035556">
    <property type="term" value="P:intracellular signal transduction"/>
    <property type="evidence" value="ECO:0007669"/>
    <property type="project" value="UniProtKB-ARBA"/>
</dbReference>
<feature type="domain" description="FATC" evidence="10">
    <location>
        <begin position="679"/>
        <end position="711"/>
    </location>
</feature>
<dbReference type="GO" id="GO:0006302">
    <property type="term" value="P:double-strand break repair"/>
    <property type="evidence" value="ECO:0007669"/>
    <property type="project" value="TreeGrafter"/>
</dbReference>
<dbReference type="Pfam" id="PF02260">
    <property type="entry name" value="FATC"/>
    <property type="match status" value="1"/>
</dbReference>
<dbReference type="PANTHER" id="PTHR11139:SF68">
    <property type="entry name" value="DNA-DEPENDENT PROTEIN KINASE CATALYTIC SUBUNIT"/>
    <property type="match status" value="1"/>
</dbReference>
<dbReference type="GO" id="GO:0004677">
    <property type="term" value="F:DNA-dependent protein kinase activity"/>
    <property type="evidence" value="ECO:0007669"/>
    <property type="project" value="InterPro"/>
</dbReference>
<dbReference type="InterPro" id="IPR036940">
    <property type="entry name" value="PI3/4_kinase_cat_sf"/>
</dbReference>
<keyword evidence="12" id="KW-1185">Reference proteome</keyword>
<keyword evidence="4" id="KW-0418">Kinase</keyword>
<dbReference type="AlphaFoldDB" id="A0A8H7PGR8"/>
<dbReference type="SUPFAM" id="SSF56112">
    <property type="entry name" value="Protein kinase-like (PK-like)"/>
    <property type="match status" value="1"/>
</dbReference>
<comment type="catalytic activity">
    <reaction evidence="7">
        <text>L-seryl-[protein] + ATP = O-phospho-L-seryl-[protein] + ADP + H(+)</text>
        <dbReference type="Rhea" id="RHEA:17989"/>
        <dbReference type="Rhea" id="RHEA-COMP:9863"/>
        <dbReference type="Rhea" id="RHEA-COMP:11604"/>
        <dbReference type="ChEBI" id="CHEBI:15378"/>
        <dbReference type="ChEBI" id="CHEBI:29999"/>
        <dbReference type="ChEBI" id="CHEBI:30616"/>
        <dbReference type="ChEBI" id="CHEBI:83421"/>
        <dbReference type="ChEBI" id="CHEBI:456216"/>
        <dbReference type="EC" id="2.7.11.1"/>
    </reaction>
</comment>
<evidence type="ECO:0000256" key="4">
    <source>
        <dbReference type="ARBA" id="ARBA00022777"/>
    </source>
</evidence>
<dbReference type="InterPro" id="IPR003152">
    <property type="entry name" value="FATC_dom"/>
</dbReference>
<evidence type="ECO:0000256" key="3">
    <source>
        <dbReference type="ARBA" id="ARBA00022741"/>
    </source>
</evidence>
<dbReference type="CDD" id="cd05172">
    <property type="entry name" value="PIKKc_DNA-PK"/>
    <property type="match status" value="1"/>
</dbReference>
<sequence>STDGQTNPVPFDHSSYANAVINGVFTAMDSGISEASELFPRLLELIDDYPETSSYFKSRSSQLSAIWLLLPWLPQIVAVMDKSVASSVNPLVTAIAQVYPNALYYPMAISREHYRFESTKAGKRQEQQVQVVWSYLSSPIMNDFITELRRLTNPEHIVKDFIDYAMGMMDNPSRESDRIISAFNELNQLLLNMKSNRLGPIPKAFALKHASQLYSICGRDGSKLSQMTTKEFRKFVKYYQSDIQNQKLPGSPELLKSYSPWLANFHHTNFAEDIEVPGQYTGKHKPDPTQHAKISNFDDRVLVMSSLRKPKRIRIYGTDENEYLFLVKGGEDLRLDQRIQQLFSVMNGILHKNEFCSRQGIHLTTYNVIPMTSSIGVIEWLEHTKPIRACLEETPVRKNQMVRLQEAYRSWVANFKGETMGYRNLMQAPRETVVKQYTLFTSTMPSSVLRDSTYTLAASPEAFLTIRQDFAYSLAAICICGYILGIGDRHLENFLIDRKSGRLISIDFGHAFGSSTELLPVPEIVPFRLTRQFSGFLEPVGIAGILRVPMINVLEALRNDQNLILNVMDIFVKEPLMDWKKIAIKRGKEQKRAAGSSGTTTTTTTPETDIEESSNFDQIAWYPQQKLEIASRKLKGENPGHIVAKELVIGHASKPYITSMKSVAIGDKQHNFRANIPNICPTVSDQVNCLLDLATDGNALGRMWVGWMSFV</sequence>
<feature type="domain" description="PI3K/PI4K catalytic" evidence="9">
    <location>
        <begin position="297"/>
        <end position="618"/>
    </location>
</feature>
<reference evidence="11" key="1">
    <citation type="submission" date="2020-12" db="EMBL/GenBank/DDBJ databases">
        <title>Metabolic potential, ecology and presence of endohyphal bacteria is reflected in genomic diversity of Mucoromycotina.</title>
        <authorList>
            <person name="Muszewska A."/>
            <person name="Okrasinska A."/>
            <person name="Steczkiewicz K."/>
            <person name="Drgas O."/>
            <person name="Orlowska M."/>
            <person name="Perlinska-Lenart U."/>
            <person name="Aleksandrzak-Piekarczyk T."/>
            <person name="Szatraj K."/>
            <person name="Zielenkiewicz U."/>
            <person name="Pilsyk S."/>
            <person name="Malc E."/>
            <person name="Mieczkowski P."/>
            <person name="Kruszewska J.S."/>
            <person name="Biernat P."/>
            <person name="Pawlowska J."/>
        </authorList>
    </citation>
    <scope>NUCLEOTIDE SEQUENCE</scope>
    <source>
        <strain evidence="11">WA0000067209</strain>
    </source>
</reference>
<dbReference type="SMART" id="SM01343">
    <property type="entry name" value="FATC"/>
    <property type="match status" value="1"/>
</dbReference>
<feature type="region of interest" description="Disordered" evidence="8">
    <location>
        <begin position="590"/>
        <end position="610"/>
    </location>
</feature>
<evidence type="ECO:0000256" key="7">
    <source>
        <dbReference type="ARBA" id="ARBA00048679"/>
    </source>
</evidence>
<dbReference type="InterPro" id="IPR011009">
    <property type="entry name" value="Kinase-like_dom_sf"/>
</dbReference>
<evidence type="ECO:0000256" key="8">
    <source>
        <dbReference type="SAM" id="MobiDB-lite"/>
    </source>
</evidence>
<evidence type="ECO:0000256" key="5">
    <source>
        <dbReference type="ARBA" id="ARBA00022840"/>
    </source>
</evidence>
<dbReference type="Proteomes" id="UP000654370">
    <property type="component" value="Unassembled WGS sequence"/>
</dbReference>
<evidence type="ECO:0000259" key="9">
    <source>
        <dbReference type="PROSITE" id="PS50290"/>
    </source>
</evidence>
<keyword evidence="2" id="KW-0808">Transferase</keyword>
<keyword evidence="3" id="KW-0547">Nucleotide-binding</keyword>
<dbReference type="EC" id="2.7.11.1" evidence="1"/>
<evidence type="ECO:0000259" key="10">
    <source>
        <dbReference type="PROSITE" id="PS51190"/>
    </source>
</evidence>
<dbReference type="InterPro" id="IPR018936">
    <property type="entry name" value="PI3/4_kinase_CS"/>
</dbReference>
<dbReference type="PANTHER" id="PTHR11139">
    <property type="entry name" value="ATAXIA TELANGIECTASIA MUTATED ATM -RELATED"/>
    <property type="match status" value="1"/>
</dbReference>
<organism evidence="11 12">
    <name type="scientific">Mortierella isabellina</name>
    <name type="common">Filamentous fungus</name>
    <name type="synonym">Umbelopsis isabellina</name>
    <dbReference type="NCBI Taxonomy" id="91625"/>
    <lineage>
        <taxon>Eukaryota</taxon>
        <taxon>Fungi</taxon>
        <taxon>Fungi incertae sedis</taxon>
        <taxon>Mucoromycota</taxon>
        <taxon>Mucoromycotina</taxon>
        <taxon>Umbelopsidomycetes</taxon>
        <taxon>Umbelopsidales</taxon>
        <taxon>Umbelopsidaceae</taxon>
        <taxon>Umbelopsis</taxon>
    </lineage>
</organism>
<dbReference type="Gene3D" id="1.10.1070.11">
    <property type="entry name" value="Phosphatidylinositol 3-/4-kinase, catalytic domain"/>
    <property type="match status" value="1"/>
</dbReference>
<dbReference type="SMART" id="SM00146">
    <property type="entry name" value="PI3Kc"/>
    <property type="match status" value="1"/>
</dbReference>
<comment type="catalytic activity">
    <reaction evidence="6">
        <text>L-threonyl-[protein] + ATP = O-phospho-L-threonyl-[protein] + ADP + H(+)</text>
        <dbReference type="Rhea" id="RHEA:46608"/>
        <dbReference type="Rhea" id="RHEA-COMP:11060"/>
        <dbReference type="Rhea" id="RHEA-COMP:11605"/>
        <dbReference type="ChEBI" id="CHEBI:15378"/>
        <dbReference type="ChEBI" id="CHEBI:30013"/>
        <dbReference type="ChEBI" id="CHEBI:30616"/>
        <dbReference type="ChEBI" id="CHEBI:61977"/>
        <dbReference type="ChEBI" id="CHEBI:456216"/>
        <dbReference type="EC" id="2.7.11.1"/>
    </reaction>
</comment>
<feature type="non-terminal residue" evidence="11">
    <location>
        <position position="711"/>
    </location>
</feature>
<dbReference type="InterPro" id="IPR000403">
    <property type="entry name" value="PI3/4_kinase_cat_dom"/>
</dbReference>
<evidence type="ECO:0000313" key="11">
    <source>
        <dbReference type="EMBL" id="KAG2173613.1"/>
    </source>
</evidence>
<dbReference type="InterPro" id="IPR037706">
    <property type="entry name" value="DNA-PK_dom"/>
</dbReference>
<evidence type="ECO:0000313" key="12">
    <source>
        <dbReference type="Proteomes" id="UP000654370"/>
    </source>
</evidence>
<accession>A0A8H7PGR8</accession>
<dbReference type="PROSITE" id="PS00916">
    <property type="entry name" value="PI3_4_KINASE_2"/>
    <property type="match status" value="1"/>
</dbReference>
<dbReference type="InterPro" id="IPR050517">
    <property type="entry name" value="DDR_Repair_Kinase"/>
</dbReference>
<evidence type="ECO:0000256" key="2">
    <source>
        <dbReference type="ARBA" id="ARBA00022679"/>
    </source>
</evidence>
<dbReference type="GO" id="GO:0000723">
    <property type="term" value="P:telomere maintenance"/>
    <property type="evidence" value="ECO:0007669"/>
    <property type="project" value="TreeGrafter"/>
</dbReference>
<dbReference type="PROSITE" id="PS50290">
    <property type="entry name" value="PI3_4_KINASE_3"/>
    <property type="match status" value="1"/>
</dbReference>